<gene>
    <name evidence="3" type="ORF">LUZ63_020997</name>
</gene>
<sequence length="284" mass="30233">MTPLTDDRPPGPARRGAPLQTSREAGSWTRTVLTKVPEVTLLFWLVKILSTTVGETAADFLNANVGLGLGATTALMSVLFVAVLVWQVSLRRYVPGVYWLTVVLVSVVGTLFSDNLVDNLGVSLYVSTALFAVCLAVAFTAWYRGEGTLSIHTITTRRREAYYWAAILFTFALGTSAGDLISEKLALGYVTAAVIFGAVIALIALSHYVLRVDAVLAFWAAYVVTRPFGASIGDLLTAPHGAGGLALGTNGTSAIFLVVIVAVVSWFTVQQRRAGRAGRAARPV</sequence>
<feature type="region of interest" description="Disordered" evidence="1">
    <location>
        <begin position="1"/>
        <end position="23"/>
    </location>
</feature>
<comment type="caution">
    <text evidence="3">The sequence shown here is derived from an EMBL/GenBank/DDBJ whole genome shotgun (WGS) entry which is preliminary data.</text>
</comment>
<dbReference type="EMBL" id="JAMQYH010000097">
    <property type="protein sequence ID" value="KAJ1683852.1"/>
    <property type="molecule type" value="Genomic_DNA"/>
</dbReference>
<evidence type="ECO:0000313" key="3">
    <source>
        <dbReference type="EMBL" id="KAJ1683852.1"/>
    </source>
</evidence>
<keyword evidence="4" id="KW-1185">Reference proteome</keyword>
<proteinExistence type="predicted"/>
<dbReference type="InterPro" id="IPR007136">
    <property type="entry name" value="DUF347"/>
</dbReference>
<keyword evidence="2" id="KW-0812">Transmembrane</keyword>
<dbReference type="Pfam" id="PF03988">
    <property type="entry name" value="DUF347"/>
    <property type="match status" value="4"/>
</dbReference>
<name>A0A9Q0C0H1_9POAL</name>
<protein>
    <recommendedName>
        <fullName evidence="5">Membrane-anchored protein</fullName>
    </recommendedName>
</protein>
<feature type="transmembrane region" description="Helical" evidence="2">
    <location>
        <begin position="212"/>
        <end position="232"/>
    </location>
</feature>
<keyword evidence="2" id="KW-0472">Membrane</keyword>
<evidence type="ECO:0008006" key="5">
    <source>
        <dbReference type="Google" id="ProtNLM"/>
    </source>
</evidence>
<organism evidence="3 4">
    <name type="scientific">Rhynchospora breviuscula</name>
    <dbReference type="NCBI Taxonomy" id="2022672"/>
    <lineage>
        <taxon>Eukaryota</taxon>
        <taxon>Viridiplantae</taxon>
        <taxon>Streptophyta</taxon>
        <taxon>Embryophyta</taxon>
        <taxon>Tracheophyta</taxon>
        <taxon>Spermatophyta</taxon>
        <taxon>Magnoliopsida</taxon>
        <taxon>Liliopsida</taxon>
        <taxon>Poales</taxon>
        <taxon>Cyperaceae</taxon>
        <taxon>Cyperoideae</taxon>
        <taxon>Rhynchosporeae</taxon>
        <taxon>Rhynchospora</taxon>
    </lineage>
</organism>
<feature type="transmembrane region" description="Helical" evidence="2">
    <location>
        <begin position="162"/>
        <end position="181"/>
    </location>
</feature>
<feature type="transmembrane region" description="Helical" evidence="2">
    <location>
        <begin position="93"/>
        <end position="112"/>
    </location>
</feature>
<reference evidence="3" key="1">
    <citation type="journal article" date="2022" name="Cell">
        <title>Repeat-based holocentromeres influence genome architecture and karyotype evolution.</title>
        <authorList>
            <person name="Hofstatter P.G."/>
            <person name="Thangavel G."/>
            <person name="Lux T."/>
            <person name="Neumann P."/>
            <person name="Vondrak T."/>
            <person name="Novak P."/>
            <person name="Zhang M."/>
            <person name="Costa L."/>
            <person name="Castellani M."/>
            <person name="Scott A."/>
            <person name="Toegelov H."/>
            <person name="Fuchs J."/>
            <person name="Mata-Sucre Y."/>
            <person name="Dias Y."/>
            <person name="Vanzela A.L.L."/>
            <person name="Huettel B."/>
            <person name="Almeida C.C.S."/>
            <person name="Simkova H."/>
            <person name="Souza G."/>
            <person name="Pedrosa-Harand A."/>
            <person name="Macas J."/>
            <person name="Mayer K.F.X."/>
            <person name="Houben A."/>
            <person name="Marques A."/>
        </authorList>
    </citation>
    <scope>NUCLEOTIDE SEQUENCE</scope>
    <source>
        <strain evidence="3">RhyBre1mFocal</strain>
    </source>
</reference>
<feature type="transmembrane region" description="Helical" evidence="2">
    <location>
        <begin position="252"/>
        <end position="269"/>
    </location>
</feature>
<evidence type="ECO:0000256" key="1">
    <source>
        <dbReference type="SAM" id="MobiDB-lite"/>
    </source>
</evidence>
<feature type="transmembrane region" description="Helical" evidence="2">
    <location>
        <begin position="124"/>
        <end position="142"/>
    </location>
</feature>
<dbReference type="OrthoDB" id="69577at2759"/>
<accession>A0A9Q0C0H1</accession>
<dbReference type="Proteomes" id="UP001151287">
    <property type="component" value="Unassembled WGS sequence"/>
</dbReference>
<feature type="transmembrane region" description="Helical" evidence="2">
    <location>
        <begin position="65"/>
        <end position="86"/>
    </location>
</feature>
<evidence type="ECO:0000256" key="2">
    <source>
        <dbReference type="SAM" id="Phobius"/>
    </source>
</evidence>
<keyword evidence="2" id="KW-1133">Transmembrane helix</keyword>
<feature type="transmembrane region" description="Helical" evidence="2">
    <location>
        <begin position="187"/>
        <end position="205"/>
    </location>
</feature>
<evidence type="ECO:0000313" key="4">
    <source>
        <dbReference type="Proteomes" id="UP001151287"/>
    </source>
</evidence>
<dbReference type="AlphaFoldDB" id="A0A9Q0C0H1"/>